<keyword evidence="4" id="KW-1185">Reference proteome</keyword>
<gene>
    <name evidence="3" type="ORF">J1605_007331</name>
</gene>
<dbReference type="Proteomes" id="UP001159641">
    <property type="component" value="Unassembled WGS sequence"/>
</dbReference>
<reference evidence="3 4" key="1">
    <citation type="submission" date="2022-11" db="EMBL/GenBank/DDBJ databases">
        <title>Whole genome sequence of Eschrichtius robustus ER-17-0199.</title>
        <authorList>
            <person name="Bruniche-Olsen A."/>
            <person name="Black A.N."/>
            <person name="Fields C.J."/>
            <person name="Walden K."/>
            <person name="Dewoody J.A."/>
        </authorList>
    </citation>
    <scope>NUCLEOTIDE SEQUENCE [LARGE SCALE GENOMIC DNA]</scope>
    <source>
        <strain evidence="3">ER-17-0199</strain>
        <tissue evidence="3">Blubber</tissue>
    </source>
</reference>
<organism evidence="3 4">
    <name type="scientific">Eschrichtius robustus</name>
    <name type="common">California gray whale</name>
    <name type="synonym">Eschrichtius gibbosus</name>
    <dbReference type="NCBI Taxonomy" id="9764"/>
    <lineage>
        <taxon>Eukaryota</taxon>
        <taxon>Metazoa</taxon>
        <taxon>Chordata</taxon>
        <taxon>Craniata</taxon>
        <taxon>Vertebrata</taxon>
        <taxon>Euteleostomi</taxon>
        <taxon>Mammalia</taxon>
        <taxon>Eutheria</taxon>
        <taxon>Laurasiatheria</taxon>
        <taxon>Artiodactyla</taxon>
        <taxon>Whippomorpha</taxon>
        <taxon>Cetacea</taxon>
        <taxon>Mysticeti</taxon>
        <taxon>Eschrichtiidae</taxon>
        <taxon>Eschrichtius</taxon>
    </lineage>
</organism>
<evidence type="ECO:0000256" key="2">
    <source>
        <dbReference type="SAM" id="SignalP"/>
    </source>
</evidence>
<feature type="chain" id="PRO_5044301216" evidence="2">
    <location>
        <begin position="29"/>
        <end position="108"/>
    </location>
</feature>
<accession>A0AB34H143</accession>
<dbReference type="AlphaFoldDB" id="A0AB34H143"/>
<evidence type="ECO:0000256" key="1">
    <source>
        <dbReference type="SAM" id="MobiDB-lite"/>
    </source>
</evidence>
<evidence type="ECO:0000313" key="3">
    <source>
        <dbReference type="EMBL" id="KAJ8785384.1"/>
    </source>
</evidence>
<proteinExistence type="predicted"/>
<sequence>MAGGRRGPLLTALLVAWVAAAAAAEAEAGPEQAALPQERSLVRPMTASNWTLVLEGEWMLKFAYWARPRAGTRPASYLQSRAGPPTLRMRARPSAVRAAGVAHPPLPG</sequence>
<feature type="region of interest" description="Disordered" evidence="1">
    <location>
        <begin position="72"/>
        <end position="108"/>
    </location>
</feature>
<evidence type="ECO:0000313" key="4">
    <source>
        <dbReference type="Proteomes" id="UP001159641"/>
    </source>
</evidence>
<comment type="caution">
    <text evidence="3">The sequence shown here is derived from an EMBL/GenBank/DDBJ whole genome shotgun (WGS) entry which is preliminary data.</text>
</comment>
<keyword evidence="2" id="KW-0732">Signal</keyword>
<feature type="signal peptide" evidence="2">
    <location>
        <begin position="1"/>
        <end position="28"/>
    </location>
</feature>
<name>A0AB34H143_ESCRO</name>
<dbReference type="EMBL" id="JAIQCJ010002015">
    <property type="protein sequence ID" value="KAJ8785384.1"/>
    <property type="molecule type" value="Genomic_DNA"/>
</dbReference>
<protein>
    <submittedName>
        <fullName evidence="3">Uncharacterized protein</fullName>
    </submittedName>
</protein>